<organism evidence="1 2">
    <name type="scientific">Achlya hypogyna</name>
    <name type="common">Oomycete</name>
    <name type="synonym">Protoachlya hypogyna</name>
    <dbReference type="NCBI Taxonomy" id="1202772"/>
    <lineage>
        <taxon>Eukaryota</taxon>
        <taxon>Sar</taxon>
        <taxon>Stramenopiles</taxon>
        <taxon>Oomycota</taxon>
        <taxon>Saprolegniomycetes</taxon>
        <taxon>Saprolegniales</taxon>
        <taxon>Achlyaceae</taxon>
        <taxon>Achlya</taxon>
    </lineage>
</organism>
<accession>A0A1V9YLC9</accession>
<comment type="caution">
    <text evidence="1">The sequence shown here is derived from an EMBL/GenBank/DDBJ whole genome shotgun (WGS) entry which is preliminary data.</text>
</comment>
<protein>
    <submittedName>
        <fullName evidence="1">Uncharacterized protein</fullName>
    </submittedName>
</protein>
<dbReference type="EMBL" id="JNBR01001501">
    <property type="protein sequence ID" value="OQR86528.1"/>
    <property type="molecule type" value="Genomic_DNA"/>
</dbReference>
<keyword evidence="2" id="KW-1185">Reference proteome</keyword>
<name>A0A1V9YLC9_ACHHY</name>
<evidence type="ECO:0000313" key="2">
    <source>
        <dbReference type="Proteomes" id="UP000243579"/>
    </source>
</evidence>
<dbReference type="OrthoDB" id="78342at2759"/>
<proteinExistence type="predicted"/>
<gene>
    <name evidence="1" type="ORF">ACHHYP_10455</name>
</gene>
<evidence type="ECO:0000313" key="1">
    <source>
        <dbReference type="EMBL" id="OQR86528.1"/>
    </source>
</evidence>
<dbReference type="Proteomes" id="UP000243579">
    <property type="component" value="Unassembled WGS sequence"/>
</dbReference>
<reference evidence="1 2" key="1">
    <citation type="journal article" date="2014" name="Genome Biol. Evol.">
        <title>The secreted proteins of Achlya hypogyna and Thraustotheca clavata identify the ancestral oomycete secretome and reveal gene acquisitions by horizontal gene transfer.</title>
        <authorList>
            <person name="Misner I."/>
            <person name="Blouin N."/>
            <person name="Leonard G."/>
            <person name="Richards T.A."/>
            <person name="Lane C.E."/>
        </authorList>
    </citation>
    <scope>NUCLEOTIDE SEQUENCE [LARGE SCALE GENOMIC DNA]</scope>
    <source>
        <strain evidence="1 2">ATCC 48635</strain>
    </source>
</reference>
<sequence>MAADAKENELRQAAAYESRIKDLMVLVDMNKKVAAEALKCSSTTAAKLEDITMYHHAQVGIWRSRMETSLRRRRQRRIQAAAFASLKSHLETIQTRRHLLTRLVLRCAWRELHAAMRQHKVRRTLHSRTEGLFRTWRDAFRSRRSVRRLWRPIARRVHARRLQHALMRWRLHMKDDQLQIWIECLKSANIALEEQAQAYHDAFVEQQATATREYAIEQRRYRRLDQTMEMCLTFRRWVGLCRLRHRSAEVADYRRRLVDGSLLRSAFVQWQQAHRCQRQHSRLVHFARQRRRRSFLSKVFLVLRRAAHQLRRLRWLCARRHRQSVALAWGRWQSFSGNRGTWAEWQEQLQAVEAERGLHLQRERDHRSILSSHMAALVVRCRAAAVRQRTFGQWRRCIRRRRQLRALRVANQRATQRRLQFALARWQLQTGLDRCTSRWLLHDRRTQGRRAFLQLWHRWASLAAGARLRKHQRFVSATVLIAWRRYVQTSCVQRDAARQLLKLLLRARCRRRWAQWHRWHVRGARFRAFRLAQQRRRMASFLRLWQRYTQRRRWLEKHAWRQWMAKREARREHKAKRRCFRQWQLRLDHQRRVERHVNRFKVHRYDHTTKHAVFVRWKQWARRRRAICRLLHRLVHGAGVRRPLRRALFRWQSLRLESSTHQVSVLTTRGLAQRFWKKCLDEAHRSLLAARFLALKAHWHRAQRLGATARWCAIARSRRLRVRVFIVWTAHWRQWLQRRQCLLRWLTSRQPRAELRLGWALWRRFTLGEIWRDLREGSVRVQSRLATLVHQQTVDHLARRLLRAWKRHAWLVRRQRRALVRVVHRRHVVHLQAAWRQLQMLRPITDAAHMERWLSLRWSREVRHDVLRRWRGKVRDRRRAKRLLLRTIVGGEMRVLRLGFVRWRRLSQQFQIRYQRYVFTSYIFVRLTRQASLRRLKLLWHHWVLYHVAHQKARAKHAAVSCSWRQRWLRRVITTWSHSVHQRLHRVRLLRFVVIKHLTRRLVTSFTRWQRQTALVRLNCSRRQGIAAASDVKYALAVARINCWRAKILRSHLGAWKAASPSRRARLTCVFVAWRQLWVCRRGELQTWALRTLSARFHVWRRRVDSRSFVRQSLLLLVRRWAYHRLRRGFSSWEHLRRRAIHLECLQRVMVIQAQLEAQERDANRAGVLRPLMQCWRRAVRTTKVLRQHQRRSHGRVLASTWRRWKSWSRQRRGARRMRHHSVAAVMRPSWQAWVQCVQWRRRLRGHLRRLAAAVELKRLLRVWGRWQHFVHTAGALQAQLLLQTEQAHRATHEGQHQARVLQYVQTACIAQATLLLHRTFTAWQAQWRRVRDHRLRQTRRQLLESFRTWRHRTRSAQQALLRRTWQRWFAGVCVVRQRRRFAQRLAQQRRNLRMGRLLRAAFAAWRNAAQTLAHALSTCVKRWRHRAEVALLRRIMAGWRSGVKGSVAADACLLQLVFQQWKQCHRMTRKWAAKRHVDARHAVILQHWIEHRRRTEEPAAVTLQRCLNAWRTDVFRGRVKLHWQPVALVSAAHALVDAVTSCNEAHAYFVGFHRWLAGAKAQTAKRETLLAKAAGLHGRYQIKSALSAWKRHQLAWRAARFTAQIWRMDHAKRGVLRCFHAWSTQVRASHRHQRSLLALICWVRSRTHRRHLLLLCLHVWRATLRSRTATADRGTDTPPPVTALWTLRRTYLRRRAKCALWTWFLWAHDRASAAPFLCADVGASVARQLVLHDADDDGTKQRQWLMHFFTQQSQANLLRKSFNGLKASRDAKKWPVEARLVLRQCVEIVATLQVRRRFQAWKDMYIALALQEAQEEHAVLMDALQDIAKYRHSLLP</sequence>